<name>A0A3B0WNQ2_9ZZZZ</name>
<dbReference type="EMBL" id="UOFD01000073">
    <property type="protein sequence ID" value="VAW54220.1"/>
    <property type="molecule type" value="Genomic_DNA"/>
</dbReference>
<protein>
    <submittedName>
        <fullName evidence="2">Uncharacterized protein</fullName>
    </submittedName>
</protein>
<sequence>MSTALFFNIMKNPLFYFRLNLLFFFIYALSSCGGASSSDISSPNPATPPDDEITQPNSEETRIDFTFDNGLNNNGTDGWLSGFSDYPVNPDTDYQLTSGLSQLPPPLESISGFNLSGTNRSDDLFMFIKKRFSGFAPNTQYQLQFEITFASNAPAGCIGAGGAPGEAVTIKAGASIVEPLAINNGNDVYQMNIDKGNQKNSGSNAINIGDFANSKNCEDNDFTYELKTLNNDSTPFSIFTNSDGALWILLSTDSGFESTTSIYYISGTIRIKRQEIDQSE</sequence>
<evidence type="ECO:0000313" key="2">
    <source>
        <dbReference type="EMBL" id="VAW54220.1"/>
    </source>
</evidence>
<feature type="region of interest" description="Disordered" evidence="1">
    <location>
        <begin position="38"/>
        <end position="57"/>
    </location>
</feature>
<organism evidence="2">
    <name type="scientific">hydrothermal vent metagenome</name>
    <dbReference type="NCBI Taxonomy" id="652676"/>
    <lineage>
        <taxon>unclassified sequences</taxon>
        <taxon>metagenomes</taxon>
        <taxon>ecological metagenomes</taxon>
    </lineage>
</organism>
<proteinExistence type="predicted"/>
<reference evidence="2" key="1">
    <citation type="submission" date="2018-06" db="EMBL/GenBank/DDBJ databases">
        <authorList>
            <person name="Zhirakovskaya E."/>
        </authorList>
    </citation>
    <scope>NUCLEOTIDE SEQUENCE</scope>
</reference>
<dbReference type="AlphaFoldDB" id="A0A3B0WNQ2"/>
<accession>A0A3B0WNQ2</accession>
<evidence type="ECO:0000256" key="1">
    <source>
        <dbReference type="SAM" id="MobiDB-lite"/>
    </source>
</evidence>
<gene>
    <name evidence="2" type="ORF">MNBD_GAMMA06-1286</name>
</gene>